<keyword evidence="7" id="KW-0963">Cytoplasm</keyword>
<evidence type="ECO:0000256" key="18">
    <source>
        <dbReference type="ARBA" id="ARBA00035711"/>
    </source>
</evidence>
<dbReference type="InterPro" id="IPR050108">
    <property type="entry name" value="CDK"/>
</dbReference>
<dbReference type="GO" id="GO:0051301">
    <property type="term" value="P:cell division"/>
    <property type="evidence" value="ECO:0007669"/>
    <property type="project" value="UniProtKB-KW"/>
</dbReference>
<evidence type="ECO:0000256" key="23">
    <source>
        <dbReference type="ARBA" id="ARBA00053894"/>
    </source>
</evidence>
<dbReference type="GO" id="GO:0005929">
    <property type="term" value="C:cilium"/>
    <property type="evidence" value="ECO:0007669"/>
    <property type="project" value="UniProtKB-SubCell"/>
</dbReference>
<protein>
    <recommendedName>
        <fullName evidence="18">Cyclin-dependent kinase 20</fullName>
        <ecNumber evidence="5">2.7.11.22</ecNumber>
    </recommendedName>
    <alternativeName>
        <fullName evidence="19">Cell cycle-related kinase</fullName>
    </alternativeName>
    <alternativeName>
        <fullName evidence="20">Cell division protein kinase 20</fullName>
    </alternativeName>
</protein>
<evidence type="ECO:0000256" key="17">
    <source>
        <dbReference type="ARBA" id="ARBA00023306"/>
    </source>
</evidence>
<evidence type="ECO:0000256" key="11">
    <source>
        <dbReference type="ARBA" id="ARBA00022741"/>
    </source>
</evidence>
<comment type="catalytic activity">
    <reaction evidence="21">
        <text>L-threonyl-[protein] + ATP = O-phospho-L-threonyl-[protein] + ADP + H(+)</text>
        <dbReference type="Rhea" id="RHEA:46608"/>
        <dbReference type="Rhea" id="RHEA-COMP:11060"/>
        <dbReference type="Rhea" id="RHEA-COMP:11605"/>
        <dbReference type="ChEBI" id="CHEBI:15378"/>
        <dbReference type="ChEBI" id="CHEBI:30013"/>
        <dbReference type="ChEBI" id="CHEBI:30616"/>
        <dbReference type="ChEBI" id="CHEBI:61977"/>
        <dbReference type="ChEBI" id="CHEBI:456216"/>
        <dbReference type="EC" id="2.7.11.22"/>
    </reaction>
</comment>
<dbReference type="EMBL" id="NDHI03003383">
    <property type="protein sequence ID" value="PNJ71457.1"/>
    <property type="molecule type" value="Genomic_DNA"/>
</dbReference>
<dbReference type="Pfam" id="PF00069">
    <property type="entry name" value="Pkinase"/>
    <property type="match status" value="1"/>
</dbReference>
<dbReference type="GO" id="GO:0005634">
    <property type="term" value="C:nucleus"/>
    <property type="evidence" value="ECO:0007669"/>
    <property type="project" value="UniProtKB-SubCell"/>
</dbReference>
<keyword evidence="8" id="KW-0723">Serine/threonine-protein kinase</keyword>
<dbReference type="PROSITE" id="PS00108">
    <property type="entry name" value="PROTEIN_KINASE_ST"/>
    <property type="match status" value="1"/>
</dbReference>
<dbReference type="GO" id="GO:0005524">
    <property type="term" value="F:ATP binding"/>
    <property type="evidence" value="ECO:0007669"/>
    <property type="project" value="UniProtKB-KW"/>
</dbReference>
<evidence type="ECO:0000256" key="3">
    <source>
        <dbReference type="ARBA" id="ARBA00004496"/>
    </source>
</evidence>
<organism evidence="25">
    <name type="scientific">Pongo abelii</name>
    <name type="common">Sumatran orangutan</name>
    <name type="synonym">Pongo pygmaeus abelii</name>
    <dbReference type="NCBI Taxonomy" id="9601"/>
    <lineage>
        <taxon>Eukaryota</taxon>
        <taxon>Metazoa</taxon>
        <taxon>Chordata</taxon>
        <taxon>Craniata</taxon>
        <taxon>Vertebrata</taxon>
        <taxon>Euteleostomi</taxon>
        <taxon>Mammalia</taxon>
        <taxon>Eutheria</taxon>
        <taxon>Euarchontoglires</taxon>
        <taxon>Primates</taxon>
        <taxon>Haplorrhini</taxon>
        <taxon>Catarrhini</taxon>
        <taxon>Hominidae</taxon>
        <taxon>Pongo</taxon>
    </lineage>
</organism>
<evidence type="ECO:0000256" key="5">
    <source>
        <dbReference type="ARBA" id="ARBA00012425"/>
    </source>
</evidence>
<dbReference type="EC" id="2.7.11.22" evidence="5"/>
<evidence type="ECO:0000256" key="19">
    <source>
        <dbReference type="ARBA" id="ARBA00035720"/>
    </source>
</evidence>
<evidence type="ECO:0000256" key="20">
    <source>
        <dbReference type="ARBA" id="ARBA00035723"/>
    </source>
</evidence>
<evidence type="ECO:0000256" key="15">
    <source>
        <dbReference type="ARBA" id="ARBA00023242"/>
    </source>
</evidence>
<dbReference type="PANTHER" id="PTHR24056">
    <property type="entry name" value="CELL DIVISION PROTEIN KINASE"/>
    <property type="match status" value="1"/>
</dbReference>
<evidence type="ECO:0000256" key="4">
    <source>
        <dbReference type="ARBA" id="ARBA00006485"/>
    </source>
</evidence>
<dbReference type="PROSITE" id="PS50011">
    <property type="entry name" value="PROTEIN_KINASE_DOM"/>
    <property type="match status" value="1"/>
</dbReference>
<keyword evidence="14" id="KW-0969">Cilium</keyword>
<keyword evidence="17" id="KW-0131">Cell cycle</keyword>
<reference evidence="25" key="1">
    <citation type="submission" date="2017-12" db="EMBL/GenBank/DDBJ databases">
        <title>High-resolution comparative analysis of great ape genomes.</title>
        <authorList>
            <person name="Pollen A."/>
            <person name="Hastie A."/>
            <person name="Hormozdiari F."/>
            <person name="Dougherty M."/>
            <person name="Liu R."/>
            <person name="Chaisson M."/>
            <person name="Hoppe E."/>
            <person name="Hill C."/>
            <person name="Pang A."/>
            <person name="Hillier L."/>
            <person name="Baker C."/>
            <person name="Armstrong J."/>
            <person name="Shendure J."/>
            <person name="Paten B."/>
            <person name="Wilson R."/>
            <person name="Chao H."/>
            <person name="Schneider V."/>
            <person name="Ventura M."/>
            <person name="Kronenberg Z."/>
            <person name="Murali S."/>
            <person name="Gordon D."/>
            <person name="Cantsilieris S."/>
            <person name="Munson K."/>
            <person name="Nelson B."/>
            <person name="Raja A."/>
            <person name="Underwood J."/>
            <person name="Diekhans M."/>
            <person name="Fiddes I."/>
            <person name="Haussler D."/>
            <person name="Eichler E."/>
        </authorList>
    </citation>
    <scope>NUCLEOTIDE SEQUENCE [LARGE SCALE GENOMIC DNA]</scope>
    <source>
        <strain evidence="25">Susie</strain>
    </source>
</reference>
<dbReference type="FunFam" id="3.30.200.20:FF:000211">
    <property type="entry name" value="Putative cyclin-dependent kinase 20"/>
    <property type="match status" value="1"/>
</dbReference>
<evidence type="ECO:0000256" key="6">
    <source>
        <dbReference type="ARBA" id="ARBA00022473"/>
    </source>
</evidence>
<sequence length="338" mass="37620">MDQYCILGRIGEGAHGIVFKAKHVEPRVGWQCLPSILQTGEIVALKKVALRRLEDGIPNQALREIKALQEMEDNQYVVQLKAVFPHSAGFVLAFEFMLSDLAEVVRHAQRPLAQAQVKSYLQMLLKGVSFCHANNIVHRDLKPANLLISASGQLKIADFGLARVFSPDGSRLYTHQVATRAVGCIMGELLNGSPLFPGKNDIEQLCYVLRILGTPNPQVWPELTELPDYNKISFKEQAPVPLEEVLPDASPQALDLLGQFLLYPPRQRIAASKALLHQYFFTAPLPAHPSELPIPQRLGVPAPKAHPGPPRIHDFYVDRPLEESLLNPELIRPFILEG</sequence>
<dbReference type="SUPFAM" id="SSF56112">
    <property type="entry name" value="Protein kinase-like (PK-like)"/>
    <property type="match status" value="1"/>
</dbReference>
<keyword evidence="15" id="KW-0539">Nucleus</keyword>
<evidence type="ECO:0000256" key="14">
    <source>
        <dbReference type="ARBA" id="ARBA00023069"/>
    </source>
</evidence>
<dbReference type="PANTHER" id="PTHR24056:SF171">
    <property type="entry name" value="CYCLIN-DEPENDENT KINASE 20"/>
    <property type="match status" value="1"/>
</dbReference>
<dbReference type="Gene3D" id="1.10.510.10">
    <property type="entry name" value="Transferase(Phosphotransferase) domain 1"/>
    <property type="match status" value="2"/>
</dbReference>
<proteinExistence type="inferred from homology"/>
<name>A0A2J8WNX8_PONAB</name>
<dbReference type="AlphaFoldDB" id="A0A2J8WNX8"/>
<dbReference type="InterPro" id="IPR048002">
    <property type="entry name" value="CDK20-like_STKc"/>
</dbReference>
<evidence type="ECO:0000256" key="16">
    <source>
        <dbReference type="ARBA" id="ARBA00023273"/>
    </source>
</evidence>
<comment type="function">
    <text evidence="23">Required for high-level Shh responses in the developing neural tube. Together with TBC1D32, controls the structure of the primary cilium by coordinating assembly of the ciliary membrane and axoneme, allowing GLI2 to be properly activated in response to SHH signaling. Involved in cell growth. Activates CDK2, a kinase involved in the control of the cell cycle, by phosphorylating residue 'Thr-160'.</text>
</comment>
<evidence type="ECO:0000256" key="7">
    <source>
        <dbReference type="ARBA" id="ARBA00022490"/>
    </source>
</evidence>
<keyword evidence="9" id="KW-0132">Cell division</keyword>
<dbReference type="GO" id="GO:0004693">
    <property type="term" value="F:cyclin-dependent protein serine/threonine kinase activity"/>
    <property type="evidence" value="ECO:0007669"/>
    <property type="project" value="UniProtKB-EC"/>
</dbReference>
<comment type="catalytic activity">
    <reaction evidence="22">
        <text>L-seryl-[protein] + ATP = O-phospho-L-seryl-[protein] + ADP + H(+)</text>
        <dbReference type="Rhea" id="RHEA:17989"/>
        <dbReference type="Rhea" id="RHEA-COMP:9863"/>
        <dbReference type="Rhea" id="RHEA-COMP:11604"/>
        <dbReference type="ChEBI" id="CHEBI:15378"/>
        <dbReference type="ChEBI" id="CHEBI:29999"/>
        <dbReference type="ChEBI" id="CHEBI:30616"/>
        <dbReference type="ChEBI" id="CHEBI:83421"/>
        <dbReference type="ChEBI" id="CHEBI:456216"/>
        <dbReference type="EC" id="2.7.11.22"/>
    </reaction>
</comment>
<feature type="domain" description="Protein kinase" evidence="24">
    <location>
        <begin position="4"/>
        <end position="280"/>
    </location>
</feature>
<evidence type="ECO:0000256" key="8">
    <source>
        <dbReference type="ARBA" id="ARBA00022527"/>
    </source>
</evidence>
<dbReference type="CDD" id="cd07832">
    <property type="entry name" value="STKc_CCRK"/>
    <property type="match status" value="1"/>
</dbReference>
<keyword evidence="12" id="KW-0418">Kinase</keyword>
<comment type="similarity">
    <text evidence="4">Belongs to the protein kinase superfamily. CMGC Ser/Thr protein kinase family. CDC2/CDKX subfamily.</text>
</comment>
<dbReference type="InterPro" id="IPR008271">
    <property type="entry name" value="Ser/Thr_kinase_AS"/>
</dbReference>
<dbReference type="SMART" id="SM00220">
    <property type="entry name" value="S_TKc"/>
    <property type="match status" value="1"/>
</dbReference>
<evidence type="ECO:0000256" key="13">
    <source>
        <dbReference type="ARBA" id="ARBA00022840"/>
    </source>
</evidence>
<evidence type="ECO:0000313" key="25">
    <source>
        <dbReference type="EMBL" id="PNJ71457.1"/>
    </source>
</evidence>
<evidence type="ECO:0000256" key="12">
    <source>
        <dbReference type="ARBA" id="ARBA00022777"/>
    </source>
</evidence>
<dbReference type="FunFam" id="1.10.510.10:FF:000952">
    <property type="entry name" value="cyclin-dependent kinase 20 isoform X4"/>
    <property type="match status" value="1"/>
</dbReference>
<keyword evidence="6" id="KW-0217">Developmental protein</keyword>
<evidence type="ECO:0000256" key="1">
    <source>
        <dbReference type="ARBA" id="ARBA00004123"/>
    </source>
</evidence>
<evidence type="ECO:0000256" key="2">
    <source>
        <dbReference type="ARBA" id="ARBA00004138"/>
    </source>
</evidence>
<evidence type="ECO:0000256" key="21">
    <source>
        <dbReference type="ARBA" id="ARBA00047811"/>
    </source>
</evidence>
<comment type="caution">
    <text evidence="25">The sequence shown here is derived from an EMBL/GenBank/DDBJ whole genome shotgun (WGS) entry which is preliminary data.</text>
</comment>
<evidence type="ECO:0000259" key="24">
    <source>
        <dbReference type="PROSITE" id="PS50011"/>
    </source>
</evidence>
<dbReference type="InterPro" id="IPR000719">
    <property type="entry name" value="Prot_kinase_dom"/>
</dbReference>
<keyword evidence="10" id="KW-0808">Transferase</keyword>
<keyword evidence="11" id="KW-0547">Nucleotide-binding</keyword>
<evidence type="ECO:0000256" key="9">
    <source>
        <dbReference type="ARBA" id="ARBA00022618"/>
    </source>
</evidence>
<evidence type="ECO:0000256" key="22">
    <source>
        <dbReference type="ARBA" id="ARBA00048367"/>
    </source>
</evidence>
<keyword evidence="13" id="KW-0067">ATP-binding</keyword>
<gene>
    <name evidence="25" type="ORF">CR201_G0008939</name>
</gene>
<dbReference type="FunFam" id="1.10.510.10:FF:001208">
    <property type="entry name" value="Cyclin dependent kinase 20"/>
    <property type="match status" value="1"/>
</dbReference>
<dbReference type="GO" id="GO:0005737">
    <property type="term" value="C:cytoplasm"/>
    <property type="evidence" value="ECO:0007669"/>
    <property type="project" value="UniProtKB-SubCell"/>
</dbReference>
<evidence type="ECO:0000256" key="10">
    <source>
        <dbReference type="ARBA" id="ARBA00022679"/>
    </source>
</evidence>
<dbReference type="Gene3D" id="3.30.200.20">
    <property type="entry name" value="Phosphorylase Kinase, domain 1"/>
    <property type="match status" value="1"/>
</dbReference>
<accession>A0A2J8WNX8</accession>
<keyword evidence="16" id="KW-0966">Cell projection</keyword>
<dbReference type="InterPro" id="IPR011009">
    <property type="entry name" value="Kinase-like_dom_sf"/>
</dbReference>
<comment type="subcellular location">
    <subcellularLocation>
        <location evidence="2">Cell projection</location>
        <location evidence="2">Cilium</location>
    </subcellularLocation>
    <subcellularLocation>
        <location evidence="3">Cytoplasm</location>
    </subcellularLocation>
    <subcellularLocation>
        <location evidence="1">Nucleus</location>
    </subcellularLocation>
</comment>